<dbReference type="RefSeq" id="WP_110105354.1">
    <property type="nucleotide sequence ID" value="NZ_JACBZZ010000001.1"/>
</dbReference>
<proteinExistence type="predicted"/>
<feature type="transmembrane region" description="Helical" evidence="7">
    <location>
        <begin position="440"/>
        <end position="465"/>
    </location>
</feature>
<evidence type="ECO:0000259" key="8">
    <source>
        <dbReference type="Pfam" id="PF05425"/>
    </source>
</evidence>
<dbReference type="EMBL" id="QHLZ01000002">
    <property type="protein sequence ID" value="PXA67044.1"/>
    <property type="molecule type" value="Genomic_DNA"/>
</dbReference>
<keyword evidence="5 7" id="KW-0472">Membrane</keyword>
<evidence type="ECO:0000256" key="7">
    <source>
        <dbReference type="SAM" id="Phobius"/>
    </source>
</evidence>
<organism evidence="9 10">
    <name type="scientific">Arthrobacter psychrochitiniphilus</name>
    <dbReference type="NCBI Taxonomy" id="291045"/>
    <lineage>
        <taxon>Bacteria</taxon>
        <taxon>Bacillati</taxon>
        <taxon>Actinomycetota</taxon>
        <taxon>Actinomycetes</taxon>
        <taxon>Micrococcales</taxon>
        <taxon>Micrococcaceae</taxon>
        <taxon>Arthrobacter</taxon>
    </lineage>
</organism>
<evidence type="ECO:0000256" key="2">
    <source>
        <dbReference type="ARBA" id="ARBA00022475"/>
    </source>
</evidence>
<dbReference type="GO" id="GO:0005886">
    <property type="term" value="C:plasma membrane"/>
    <property type="evidence" value="ECO:0007669"/>
    <property type="project" value="UniProtKB-SubCell"/>
</dbReference>
<feature type="transmembrane region" description="Helical" evidence="7">
    <location>
        <begin position="198"/>
        <end position="223"/>
    </location>
</feature>
<evidence type="ECO:0000313" key="10">
    <source>
        <dbReference type="Proteomes" id="UP000246303"/>
    </source>
</evidence>
<dbReference type="InterPro" id="IPR008457">
    <property type="entry name" value="Cu-R_CopD_dom"/>
</dbReference>
<feature type="transmembrane region" description="Helical" evidence="7">
    <location>
        <begin position="486"/>
        <end position="509"/>
    </location>
</feature>
<dbReference type="OrthoDB" id="5241646at2"/>
<evidence type="ECO:0000256" key="6">
    <source>
        <dbReference type="SAM" id="MobiDB-lite"/>
    </source>
</evidence>
<accession>A0A2V3DVV9</accession>
<dbReference type="PANTHER" id="PTHR34820">
    <property type="entry name" value="INNER MEMBRANE PROTEIN YEBZ"/>
    <property type="match status" value="1"/>
</dbReference>
<dbReference type="Pfam" id="PF09678">
    <property type="entry name" value="Caa3_CtaG"/>
    <property type="match status" value="1"/>
</dbReference>
<feature type="transmembrane region" description="Helical" evidence="7">
    <location>
        <begin position="375"/>
        <end position="395"/>
    </location>
</feature>
<sequence length="736" mass="79140">MVAVVLSLLWTGATAVQLLADPGAFTRWGLPVATTIHNLALSAVIGALVFAVVILPKDLKTHRPHSGSQKIDAAKRVTVPEHPAFARAMTLAMVAGGVWTLSAIAVLVLTYSSISGLALNGSSDYTNMLVFFITDLPVGQAWLIITIVAAVVTTLTFGLRNISALAVPLVLAVLSFIPQALIGHSASSADHKGAVNSLFLHVTGASLWVGGIIVLVVISGVLGKITAQTLKRFSALALFAFVAVAGSGVINAAIRITSWHDLFYSTYGQLIVAKSAATVVLGVIGYMHREWIIPRLAGGRKETANSRRLLWQLIFVELLVMGIVSGIAVGLGRSAPPQSRELSVEALSPAQILTGYPLPPELVTSRWFSEWRMDWLWVAFAVLAGAAYLMGVIKLRKRGDKWSVLRSVSWFAGLLALVYITSGGPAVYGAVTFSAHMVEHMALMAVAPLFMAIGSPISLALQALAPRRDGSRGIREWILVLVHSKYSKVITHPLFAAANFSGSLFLFYYSPAFNFAMRYHVGHELMIVHFTITGYIFVQSMIGEDPLPTRAPYPLRLVLLLATMAFHAFFGVSLMMSTSLLSGEYFGNMGRPWGDSALVDQQTAGGIAWGLGEFPTLLIAMGVAYMWSKSDARETKRKDRAADRNKYAELGAYNDMFAQLAARDTAMANSGRVPHLPQRHRATAGATHGDSGLGVAEQERPAETGDAENRAAKNSTTENRYIRESETPAGTQGEAN</sequence>
<feature type="transmembrane region" description="Helical" evidence="7">
    <location>
        <begin position="139"/>
        <end position="159"/>
    </location>
</feature>
<feature type="transmembrane region" description="Helical" evidence="7">
    <location>
        <begin position="91"/>
        <end position="119"/>
    </location>
</feature>
<dbReference type="InterPro" id="IPR019108">
    <property type="entry name" value="Caa3_assmbl_CtaG-rel"/>
</dbReference>
<feature type="transmembrane region" description="Helical" evidence="7">
    <location>
        <begin position="309"/>
        <end position="331"/>
    </location>
</feature>
<reference evidence="9 10" key="1">
    <citation type="submission" date="2018-05" db="EMBL/GenBank/DDBJ databases">
        <title>Genetic diversity of glacier-inhabiting Cryobacterium bacteria in China and description of Cryobacterium mengkeensis sp. nov. and Arthrobacter glacialis sp. nov.</title>
        <authorList>
            <person name="Liu Q."/>
            <person name="Xin Y.-H."/>
        </authorList>
    </citation>
    <scope>NUCLEOTIDE SEQUENCE [LARGE SCALE GENOMIC DNA]</scope>
    <source>
        <strain evidence="9 10">GP3</strain>
    </source>
</reference>
<feature type="domain" description="Copper resistance protein D" evidence="8">
    <location>
        <begin position="228"/>
        <end position="331"/>
    </location>
</feature>
<gene>
    <name evidence="9" type="ORF">CVS29_05050</name>
</gene>
<keyword evidence="3 7" id="KW-0812">Transmembrane</keyword>
<evidence type="ECO:0000256" key="3">
    <source>
        <dbReference type="ARBA" id="ARBA00022692"/>
    </source>
</evidence>
<dbReference type="InterPro" id="IPR032694">
    <property type="entry name" value="CopC/D"/>
</dbReference>
<feature type="region of interest" description="Disordered" evidence="6">
    <location>
        <begin position="668"/>
        <end position="736"/>
    </location>
</feature>
<feature type="transmembrane region" description="Helical" evidence="7">
    <location>
        <begin position="36"/>
        <end position="55"/>
    </location>
</feature>
<feature type="transmembrane region" description="Helical" evidence="7">
    <location>
        <begin position="266"/>
        <end position="288"/>
    </location>
</feature>
<dbReference type="AlphaFoldDB" id="A0A2V3DVV9"/>
<dbReference type="PANTHER" id="PTHR34820:SF4">
    <property type="entry name" value="INNER MEMBRANE PROTEIN YEBZ"/>
    <property type="match status" value="1"/>
</dbReference>
<feature type="transmembrane region" description="Helical" evidence="7">
    <location>
        <begin position="166"/>
        <end position="186"/>
    </location>
</feature>
<comment type="caution">
    <text evidence="9">The sequence shown here is derived from an EMBL/GenBank/DDBJ whole genome shotgun (WGS) entry which is preliminary data.</text>
</comment>
<keyword evidence="4 7" id="KW-1133">Transmembrane helix</keyword>
<dbReference type="Proteomes" id="UP000246303">
    <property type="component" value="Unassembled WGS sequence"/>
</dbReference>
<protein>
    <submittedName>
        <fullName evidence="9">Copper resistance protein CopD</fullName>
    </submittedName>
</protein>
<comment type="subcellular location">
    <subcellularLocation>
        <location evidence="1">Cell membrane</location>
        <topology evidence="1">Multi-pass membrane protein</topology>
    </subcellularLocation>
</comment>
<feature type="transmembrane region" description="Helical" evidence="7">
    <location>
        <begin position="606"/>
        <end position="628"/>
    </location>
</feature>
<evidence type="ECO:0000256" key="1">
    <source>
        <dbReference type="ARBA" id="ARBA00004651"/>
    </source>
</evidence>
<evidence type="ECO:0000256" key="4">
    <source>
        <dbReference type="ARBA" id="ARBA00022989"/>
    </source>
</evidence>
<keyword evidence="2" id="KW-1003">Cell membrane</keyword>
<feature type="compositionally biased region" description="Basic and acidic residues" evidence="6">
    <location>
        <begin position="697"/>
        <end position="711"/>
    </location>
</feature>
<feature type="transmembrane region" description="Helical" evidence="7">
    <location>
        <begin position="521"/>
        <end position="538"/>
    </location>
</feature>
<feature type="transmembrane region" description="Helical" evidence="7">
    <location>
        <begin position="407"/>
        <end position="428"/>
    </location>
</feature>
<name>A0A2V3DVV9_9MICC</name>
<feature type="transmembrane region" description="Helical" evidence="7">
    <location>
        <begin position="558"/>
        <end position="586"/>
    </location>
</feature>
<evidence type="ECO:0000313" key="9">
    <source>
        <dbReference type="EMBL" id="PXA67044.1"/>
    </source>
</evidence>
<keyword evidence="10" id="KW-1185">Reference proteome</keyword>
<feature type="transmembrane region" description="Helical" evidence="7">
    <location>
        <begin position="235"/>
        <end position="254"/>
    </location>
</feature>
<dbReference type="Pfam" id="PF05425">
    <property type="entry name" value="CopD"/>
    <property type="match status" value="1"/>
</dbReference>
<evidence type="ECO:0000256" key="5">
    <source>
        <dbReference type="ARBA" id="ARBA00023136"/>
    </source>
</evidence>
<dbReference type="GO" id="GO:0006825">
    <property type="term" value="P:copper ion transport"/>
    <property type="evidence" value="ECO:0007669"/>
    <property type="project" value="InterPro"/>
</dbReference>